<proteinExistence type="predicted"/>
<feature type="domain" description="AAA-ATPase-like" evidence="2">
    <location>
        <begin position="501"/>
        <end position="725"/>
    </location>
</feature>
<dbReference type="Proteomes" id="UP001168990">
    <property type="component" value="Unassembled WGS sequence"/>
</dbReference>
<evidence type="ECO:0000256" key="1">
    <source>
        <dbReference type="SAM" id="MobiDB-lite"/>
    </source>
</evidence>
<feature type="domain" description="AAA-ATPase-like" evidence="2">
    <location>
        <begin position="37"/>
        <end position="80"/>
    </location>
</feature>
<reference evidence="3" key="2">
    <citation type="submission" date="2023-03" db="EMBL/GenBank/DDBJ databases">
        <authorList>
            <person name="Inwood S.N."/>
            <person name="Skelly J.G."/>
            <person name="Guhlin J."/>
            <person name="Harrop T.W.R."/>
            <person name="Goldson S.G."/>
            <person name="Dearden P.K."/>
        </authorList>
    </citation>
    <scope>NUCLEOTIDE SEQUENCE</scope>
    <source>
        <strain evidence="3">Irish</strain>
        <tissue evidence="3">Whole body</tissue>
    </source>
</reference>
<dbReference type="PANTHER" id="PTHR34825:SF1">
    <property type="entry name" value="AAA-ATPASE-LIKE DOMAIN-CONTAINING PROTEIN"/>
    <property type="match status" value="1"/>
</dbReference>
<sequence length="1105" mass="128695">MSDHKINEPVKTSSNTKEIGKPNETYSVYDHHYNKPFYVDKTLLIKELFEIQHVLITAPSRFGKTLNMDMVRSFVEIELDEDGKPIELDVDGDKRCLKEIQPRSKNFNLFQGKKIFKEKKIMYEHFGKYPTIYVDFSGVQANDFEKVLSQSRETIHEAFRKHEYLRDNKFWDKRGSEKITFMKYYGSEESKLLTETEIESGLVFLSKVLHGYYGRKVFVFIEEFDVPTTLRDGRDIEIYSPWAIVKYLIHEYFSTDMSAGVPYEIIKGIGHFKIRPIISDIMSGKSVTIKYVKKFEIKHIDMLSRMLCKHEVDGEGVDLFIQFLYEMGFFYPIASSNKSLTLAVPNAGVYSKINKILFNVDLKNKYSPDAIKQFTKSLDNLGQSCDNEGVRALAKSIDALFKSGETPRNEFEFQSQLHGRMYREFLNDINKDTTYISTGGDLHLVMKHHRVGKRFMESPTAKRPKMSEHKSNESTPTSSDTKEMKKPNFTYSTYDYHYNHPYYVDKTLLIKALFDTNHVLITAPSRFGKSLNMDMVRRFVEIEVDDKGKEIVLDVDKNTHYLKDDQPRSKNFKLFKGKNIFEDKEFVLQHFGKYPTIDVILSGVNGQNFEQILDQLRTAIHGAFHKHTYLLECDLWNHKAFNITTFMKYFDSEKHKLITQEEIISGLVYLARILHAHFGRKVFVFIDEFDVPVNTMVYEGQMSLDDKKKTIKVLRDFTRNLLKDNYDFVERSLSNACQQLGGIISNSANNVQVCAFLQDYSFTEFYGFREDEVISLLKIANKCDHFDIVKQRYDGYVTKSSKGKKINLYSPWAVIQYIGSENYTDNWSAGIRLKIFKIIGDPRMNDPLTKLINFEPVEITYEKRLDQEHIDRLSRMFKKNKVNIDGVDIFLQFLYELGFFYPVSSSPGSLVLGIPNTTVSDRIKRAWYDIYLDTKYPTEVDQKFIEALDGVAKSCNDTSVRALAQSIEDLFKGVTVRLQERMIQCILFSYMRKKFKMLDVECRTDKKTLCDVVLVDRANKCGIVFEIKSFLIRNMNSEKGFEQILKKEYYTILEKKNLEKLFSKILGTLINKILMCIHVNNDNKVSITYADGHMEEPRTVRTENA</sequence>
<dbReference type="EMBL" id="JAQQBS010000001">
    <property type="protein sequence ID" value="KAK0175936.1"/>
    <property type="molecule type" value="Genomic_DNA"/>
</dbReference>
<dbReference type="PANTHER" id="PTHR34825">
    <property type="entry name" value="CONSERVED PROTEIN, WITH A WEAK D-GALACTARATE DEHYDRATASE/ALTRONATE HYDROLASE DOMAIN"/>
    <property type="match status" value="1"/>
</dbReference>
<keyword evidence="4" id="KW-1185">Reference proteome</keyword>
<feature type="region of interest" description="Disordered" evidence="1">
    <location>
        <begin position="1"/>
        <end position="21"/>
    </location>
</feature>
<evidence type="ECO:0000259" key="2">
    <source>
        <dbReference type="Pfam" id="PF09820"/>
    </source>
</evidence>
<name>A0AA39FUT4_9HYME</name>
<comment type="caution">
    <text evidence="3">The sequence shown here is derived from an EMBL/GenBank/DDBJ whole genome shotgun (WGS) entry which is preliminary data.</text>
</comment>
<accession>A0AA39FUT4</accession>
<gene>
    <name evidence="3" type="ORF">PV328_000125</name>
</gene>
<organism evidence="3 4">
    <name type="scientific">Microctonus aethiopoides</name>
    <dbReference type="NCBI Taxonomy" id="144406"/>
    <lineage>
        <taxon>Eukaryota</taxon>
        <taxon>Metazoa</taxon>
        <taxon>Ecdysozoa</taxon>
        <taxon>Arthropoda</taxon>
        <taxon>Hexapoda</taxon>
        <taxon>Insecta</taxon>
        <taxon>Pterygota</taxon>
        <taxon>Neoptera</taxon>
        <taxon>Endopterygota</taxon>
        <taxon>Hymenoptera</taxon>
        <taxon>Apocrita</taxon>
        <taxon>Ichneumonoidea</taxon>
        <taxon>Braconidae</taxon>
        <taxon>Euphorinae</taxon>
        <taxon>Microctonus</taxon>
    </lineage>
</organism>
<dbReference type="Pfam" id="PF09820">
    <property type="entry name" value="AAA-ATPase_like"/>
    <property type="match status" value="2"/>
</dbReference>
<dbReference type="InterPro" id="IPR018631">
    <property type="entry name" value="AAA-ATPase-like_dom"/>
</dbReference>
<evidence type="ECO:0000313" key="4">
    <source>
        <dbReference type="Proteomes" id="UP001168990"/>
    </source>
</evidence>
<reference evidence="3" key="1">
    <citation type="journal article" date="2023" name="bioRxiv">
        <title>Scaffold-level genome assemblies of two parasitoid biocontrol wasps reveal the parthenogenesis mechanism and an associated novel virus.</title>
        <authorList>
            <person name="Inwood S."/>
            <person name="Skelly J."/>
            <person name="Guhlin J."/>
            <person name="Harrop T."/>
            <person name="Goldson S."/>
            <person name="Dearden P."/>
        </authorList>
    </citation>
    <scope>NUCLEOTIDE SEQUENCE</scope>
    <source>
        <strain evidence="3">Irish</strain>
        <tissue evidence="3">Whole body</tissue>
    </source>
</reference>
<dbReference type="AlphaFoldDB" id="A0AA39FUT4"/>
<protein>
    <recommendedName>
        <fullName evidence="2">AAA-ATPase-like domain-containing protein</fullName>
    </recommendedName>
</protein>
<evidence type="ECO:0000313" key="3">
    <source>
        <dbReference type="EMBL" id="KAK0175936.1"/>
    </source>
</evidence>
<feature type="region of interest" description="Disordered" evidence="1">
    <location>
        <begin position="455"/>
        <end position="484"/>
    </location>
</feature>